<keyword evidence="5" id="KW-1185">Reference proteome</keyword>
<organism evidence="2 4">
    <name type="scientific">Virgibacillus halodenitrificans</name>
    <name type="common">Bacillus halodenitrificans</name>
    <dbReference type="NCBI Taxonomy" id="1482"/>
    <lineage>
        <taxon>Bacteria</taxon>
        <taxon>Bacillati</taxon>
        <taxon>Bacillota</taxon>
        <taxon>Bacilli</taxon>
        <taxon>Bacillales</taxon>
        <taxon>Bacillaceae</taxon>
        <taxon>Virgibacillus</taxon>
    </lineage>
</organism>
<gene>
    <name evidence="2" type="ORF">BME96_01385</name>
    <name evidence="3" type="ORF">IC602_10120</name>
</gene>
<feature type="transmembrane region" description="Helical" evidence="1">
    <location>
        <begin position="37"/>
        <end position="55"/>
    </location>
</feature>
<reference evidence="2 4" key="1">
    <citation type="submission" date="2016-11" db="EMBL/GenBank/DDBJ databases">
        <title>Complete genome sequencing of Virgibacillus halodenitrificans PDB-F2.</title>
        <authorList>
            <person name="Sun Z."/>
            <person name="Zhou Y."/>
            <person name="Li H."/>
        </authorList>
    </citation>
    <scope>NUCLEOTIDE SEQUENCE [LARGE SCALE GENOMIC DNA]</scope>
    <source>
        <strain evidence="2 4">PDB-F2</strain>
    </source>
</reference>
<feature type="transmembrane region" description="Helical" evidence="1">
    <location>
        <begin position="7"/>
        <end position="31"/>
    </location>
</feature>
<reference evidence="3 5" key="2">
    <citation type="submission" date="2020-09" db="EMBL/GenBank/DDBJ databases">
        <title>Draft Genome Sequences of Oil-Oxidizing Bacteria Halomonas titanicae, Marinobacter lutaoensis, and Virgibacillus halodenitrificans Isolated from Highly Saline Environments.</title>
        <authorList>
            <person name="Grouzdev D.S."/>
            <person name="Sokolova D.S."/>
            <person name="Semenova E.M."/>
            <person name="Borzenkov I.A."/>
            <person name="Bidzhieva S.K."/>
            <person name="Poltaraus A.B."/>
            <person name="Nazina T.N."/>
        </authorList>
    </citation>
    <scope>NUCLEOTIDE SEQUENCE [LARGE SCALE GENOMIC DNA]</scope>
    <source>
        <strain evidence="3 5">VKM B-3472D</strain>
    </source>
</reference>
<dbReference type="AlphaFoldDB" id="A0AAC9IWZ6"/>
<sequence>MKRSYIGVITLAIILFLDIICMQLLVHQFFYENYGNVLLYMIIMIILFPVAFIIYKKEKHKGGGASGK</sequence>
<dbReference type="GeneID" id="71513030"/>
<dbReference type="KEGG" id="vhl:BME96_01385"/>
<proteinExistence type="predicted"/>
<evidence type="ECO:0000313" key="3">
    <source>
        <dbReference type="EMBL" id="MBD1222958.1"/>
    </source>
</evidence>
<keyword evidence="1" id="KW-1133">Transmembrane helix</keyword>
<dbReference type="EMBL" id="CP017962">
    <property type="protein sequence ID" value="APC46924.1"/>
    <property type="molecule type" value="Genomic_DNA"/>
</dbReference>
<dbReference type="RefSeq" id="WP_040954122.1">
    <property type="nucleotide sequence ID" value="NZ_CP017962.1"/>
</dbReference>
<keyword evidence="1" id="KW-0472">Membrane</keyword>
<evidence type="ECO:0000313" key="4">
    <source>
        <dbReference type="Proteomes" id="UP000182945"/>
    </source>
</evidence>
<dbReference type="Proteomes" id="UP000621631">
    <property type="component" value="Unassembled WGS sequence"/>
</dbReference>
<evidence type="ECO:0000313" key="5">
    <source>
        <dbReference type="Proteomes" id="UP000621631"/>
    </source>
</evidence>
<name>A0AAC9IWZ6_VIRHA</name>
<keyword evidence="1" id="KW-0812">Transmembrane</keyword>
<protein>
    <submittedName>
        <fullName evidence="2">Uncharacterized protein</fullName>
    </submittedName>
</protein>
<dbReference type="Proteomes" id="UP000182945">
    <property type="component" value="Chromosome"/>
</dbReference>
<dbReference type="EMBL" id="JACWEZ010000005">
    <property type="protein sequence ID" value="MBD1222958.1"/>
    <property type="molecule type" value="Genomic_DNA"/>
</dbReference>
<accession>A0AAC9IWZ6</accession>
<evidence type="ECO:0000313" key="2">
    <source>
        <dbReference type="EMBL" id="APC46924.1"/>
    </source>
</evidence>
<evidence type="ECO:0000256" key="1">
    <source>
        <dbReference type="SAM" id="Phobius"/>
    </source>
</evidence>